<feature type="compositionally biased region" description="Basic and acidic residues" evidence="1">
    <location>
        <begin position="95"/>
        <end position="105"/>
    </location>
</feature>
<sequence>MRTLEQVTEAVFRLSGAGLCAVHDTREAFGAESRVANGCDMPFRVADCRQEGARGPRLKRLLFFIWTLRAPNISMHSLLRGEKIAARRRCSTRRLRGDRNFDARPRMNNAAQLPEGKSMQRLP</sequence>
<dbReference type="AlphaFoldDB" id="A0AAV7WW69"/>
<organism evidence="2 3">
    <name type="scientific">Pleurodeles waltl</name>
    <name type="common">Iberian ribbed newt</name>
    <dbReference type="NCBI Taxonomy" id="8319"/>
    <lineage>
        <taxon>Eukaryota</taxon>
        <taxon>Metazoa</taxon>
        <taxon>Chordata</taxon>
        <taxon>Craniata</taxon>
        <taxon>Vertebrata</taxon>
        <taxon>Euteleostomi</taxon>
        <taxon>Amphibia</taxon>
        <taxon>Batrachia</taxon>
        <taxon>Caudata</taxon>
        <taxon>Salamandroidea</taxon>
        <taxon>Salamandridae</taxon>
        <taxon>Pleurodelinae</taxon>
        <taxon>Pleurodeles</taxon>
    </lineage>
</organism>
<accession>A0AAV7WW69</accession>
<name>A0AAV7WW69_PLEWA</name>
<evidence type="ECO:0000313" key="3">
    <source>
        <dbReference type="Proteomes" id="UP001066276"/>
    </source>
</evidence>
<feature type="region of interest" description="Disordered" evidence="1">
    <location>
        <begin position="95"/>
        <end position="123"/>
    </location>
</feature>
<comment type="caution">
    <text evidence="2">The sequence shown here is derived from an EMBL/GenBank/DDBJ whole genome shotgun (WGS) entry which is preliminary data.</text>
</comment>
<proteinExistence type="predicted"/>
<protein>
    <submittedName>
        <fullName evidence="2">Uncharacterized protein</fullName>
    </submittedName>
</protein>
<dbReference type="Proteomes" id="UP001066276">
    <property type="component" value="Chromosome 1_1"/>
</dbReference>
<gene>
    <name evidence="2" type="ORF">NDU88_003750</name>
</gene>
<reference evidence="2" key="1">
    <citation type="journal article" date="2022" name="bioRxiv">
        <title>Sequencing and chromosome-scale assembly of the giantPleurodeles waltlgenome.</title>
        <authorList>
            <person name="Brown T."/>
            <person name="Elewa A."/>
            <person name="Iarovenko S."/>
            <person name="Subramanian E."/>
            <person name="Araus A.J."/>
            <person name="Petzold A."/>
            <person name="Susuki M."/>
            <person name="Suzuki K.-i.T."/>
            <person name="Hayashi T."/>
            <person name="Toyoda A."/>
            <person name="Oliveira C."/>
            <person name="Osipova E."/>
            <person name="Leigh N.D."/>
            <person name="Simon A."/>
            <person name="Yun M.H."/>
        </authorList>
    </citation>
    <scope>NUCLEOTIDE SEQUENCE</scope>
    <source>
        <strain evidence="2">20211129_DDA</strain>
        <tissue evidence="2">Liver</tissue>
    </source>
</reference>
<evidence type="ECO:0000313" key="2">
    <source>
        <dbReference type="EMBL" id="KAJ1216144.1"/>
    </source>
</evidence>
<evidence type="ECO:0000256" key="1">
    <source>
        <dbReference type="SAM" id="MobiDB-lite"/>
    </source>
</evidence>
<keyword evidence="3" id="KW-1185">Reference proteome</keyword>
<dbReference type="EMBL" id="JANPWB010000001">
    <property type="protein sequence ID" value="KAJ1216144.1"/>
    <property type="molecule type" value="Genomic_DNA"/>
</dbReference>